<dbReference type="SUPFAM" id="SSF56672">
    <property type="entry name" value="DNA/RNA polymerases"/>
    <property type="match status" value="1"/>
</dbReference>
<name>A0A0N4WJ86_HAEPC</name>
<dbReference type="WBParaSite" id="HPLM_0001106401-mRNA-1">
    <property type="protein sequence ID" value="HPLM_0001106401-mRNA-1"/>
    <property type="gene ID" value="HPLM_0001106401"/>
</dbReference>
<accession>A0A0N4WJ86</accession>
<organism evidence="1">
    <name type="scientific">Haemonchus placei</name>
    <name type="common">Barber's pole worm</name>
    <dbReference type="NCBI Taxonomy" id="6290"/>
    <lineage>
        <taxon>Eukaryota</taxon>
        <taxon>Metazoa</taxon>
        <taxon>Ecdysozoa</taxon>
        <taxon>Nematoda</taxon>
        <taxon>Chromadorea</taxon>
        <taxon>Rhabditida</taxon>
        <taxon>Rhabditina</taxon>
        <taxon>Rhabditomorpha</taxon>
        <taxon>Strongyloidea</taxon>
        <taxon>Trichostrongylidae</taxon>
        <taxon>Haemonchus</taxon>
    </lineage>
</organism>
<proteinExistence type="predicted"/>
<reference evidence="1" key="1">
    <citation type="submission" date="2017-02" db="UniProtKB">
        <authorList>
            <consortium name="WormBaseParasite"/>
        </authorList>
    </citation>
    <scope>IDENTIFICATION</scope>
</reference>
<dbReference type="PANTHER" id="PTHR47331">
    <property type="entry name" value="PHD-TYPE DOMAIN-CONTAINING PROTEIN"/>
    <property type="match status" value="1"/>
</dbReference>
<dbReference type="PANTHER" id="PTHR47331:SF1">
    <property type="entry name" value="GAG-LIKE PROTEIN"/>
    <property type="match status" value="1"/>
</dbReference>
<dbReference type="AlphaFoldDB" id="A0A0N4WJ86"/>
<dbReference type="OMA" id="YSEIMNE"/>
<dbReference type="InterPro" id="IPR043502">
    <property type="entry name" value="DNA/RNA_pol_sf"/>
</dbReference>
<protein>
    <submittedName>
        <fullName evidence="1">Reverse transcriptase domain-containing protein</fullName>
    </submittedName>
</protein>
<evidence type="ECO:0000313" key="1">
    <source>
        <dbReference type="WBParaSite" id="HPLM_0001106401-mRNA-1"/>
    </source>
</evidence>
<sequence>MTVIEETERELLSKLFELEGLGITSDEYAGNNNFLEYYKKYSDQVSFENGYVTAPYPLKSTVQNLADNYGTALKRLMNLYTHLGKSNIQKEWSKTLNQYEDDDVIERVEGKAPGSVGVYYMPHSGMWRPHKPKPLRVIFDAPSKRKGQLSLNDVTYKGESLVSKIHDILIASRTCKIILVCDIEAAFTQIRLKESHKDLCRFLWLKDASKPPTQDNIIEYRFKRTLSERSRRPAF</sequence>